<dbReference type="AlphaFoldDB" id="A0A8D8NAC0"/>
<accession>A0A8D8NAC0</accession>
<reference evidence="2" key="1">
    <citation type="submission" date="2021-05" db="EMBL/GenBank/DDBJ databases">
        <authorList>
            <person name="Alioto T."/>
            <person name="Alioto T."/>
            <person name="Gomez Garrido J."/>
        </authorList>
    </citation>
    <scope>NUCLEOTIDE SEQUENCE</scope>
</reference>
<evidence type="ECO:0000313" key="2">
    <source>
        <dbReference type="EMBL" id="CAG6557977.1"/>
    </source>
</evidence>
<dbReference type="EMBL" id="HBUE01258915">
    <property type="protein sequence ID" value="CAG6557977.1"/>
    <property type="molecule type" value="Transcribed_RNA"/>
</dbReference>
<evidence type="ECO:0000256" key="1">
    <source>
        <dbReference type="SAM" id="Phobius"/>
    </source>
</evidence>
<dbReference type="EMBL" id="HBUE01153868">
    <property type="protein sequence ID" value="CAG6506661.1"/>
    <property type="molecule type" value="Transcribed_RNA"/>
</dbReference>
<proteinExistence type="predicted"/>
<name>A0A8D8NAC0_CULPI</name>
<keyword evidence="1" id="KW-0812">Transmembrane</keyword>
<keyword evidence="1" id="KW-0472">Membrane</keyword>
<organism evidence="2">
    <name type="scientific">Culex pipiens</name>
    <name type="common">House mosquito</name>
    <dbReference type="NCBI Taxonomy" id="7175"/>
    <lineage>
        <taxon>Eukaryota</taxon>
        <taxon>Metazoa</taxon>
        <taxon>Ecdysozoa</taxon>
        <taxon>Arthropoda</taxon>
        <taxon>Hexapoda</taxon>
        <taxon>Insecta</taxon>
        <taxon>Pterygota</taxon>
        <taxon>Neoptera</taxon>
        <taxon>Endopterygota</taxon>
        <taxon>Diptera</taxon>
        <taxon>Nematocera</taxon>
        <taxon>Culicoidea</taxon>
        <taxon>Culicidae</taxon>
        <taxon>Culicinae</taxon>
        <taxon>Culicini</taxon>
        <taxon>Culex</taxon>
        <taxon>Culex</taxon>
    </lineage>
</organism>
<protein>
    <submittedName>
        <fullName evidence="2">(northern house mosquito) hypothetical protein</fullName>
    </submittedName>
</protein>
<sequence>MIFLLLFRLFFFNCLISNFFFLFPKRFLFSHSFCLQVCIIRKLHFLARVGFTISFSKCPSLFLRKLKQRVTITKKVRVCVYNLFSPFFFLRSNHSHLSTQEQNLIT</sequence>
<keyword evidence="1" id="KW-1133">Transmembrane helix</keyword>
<feature type="transmembrane region" description="Helical" evidence="1">
    <location>
        <begin position="6"/>
        <end position="23"/>
    </location>
</feature>